<dbReference type="RefSeq" id="WP_153863235.1">
    <property type="nucleotide sequence ID" value="NZ_WJQS01000002.1"/>
</dbReference>
<accession>A0A6I2GB40</accession>
<gene>
    <name evidence="1" type="ORF">GIY09_03525</name>
</gene>
<organism evidence="1 2">
    <name type="scientific">Fundicoccus ignavus</name>
    <dbReference type="NCBI Taxonomy" id="2664442"/>
    <lineage>
        <taxon>Bacteria</taxon>
        <taxon>Bacillati</taxon>
        <taxon>Bacillota</taxon>
        <taxon>Bacilli</taxon>
        <taxon>Lactobacillales</taxon>
        <taxon>Aerococcaceae</taxon>
        <taxon>Fundicoccus</taxon>
    </lineage>
</organism>
<reference evidence="1 2" key="1">
    <citation type="submission" date="2019-11" db="EMBL/GenBank/DDBJ databases">
        <title>Characterisation of Fundicoccus ignavus gen. nov. sp. nov., a novel genus of the family Aerococcaceae isolated from bulk tank milk.</title>
        <authorList>
            <person name="Siebert A."/>
            <person name="Huptas C."/>
            <person name="Wenning M."/>
            <person name="Scherer S."/>
            <person name="Doll E.V."/>
        </authorList>
    </citation>
    <scope>NUCLEOTIDE SEQUENCE [LARGE SCALE GENOMIC DNA]</scope>
    <source>
        <strain evidence="1 2">WS4759</strain>
    </source>
</reference>
<dbReference type="Proteomes" id="UP000430975">
    <property type="component" value="Unassembled WGS sequence"/>
</dbReference>
<evidence type="ECO:0000313" key="2">
    <source>
        <dbReference type="Proteomes" id="UP000430975"/>
    </source>
</evidence>
<proteinExistence type="predicted"/>
<keyword evidence="2" id="KW-1185">Reference proteome</keyword>
<protein>
    <submittedName>
        <fullName evidence="1">Uncharacterized protein</fullName>
    </submittedName>
</protein>
<sequence length="229" mass="26671">MRNIKYLKQVFKIRRIFTLVMMLIIGLLSTPHFIHAQESVDGLDYAPNVFYQTYQYEGEGNEFAGFETTLQYFPDENGIYQFSVSSSGTTIVYIYQITSDGIYELAYFPETYDKQDLRQHADAKDEFKSLVLPAELTVGQTFNRGYQNLQSYQVVDILDTFDLLDITYYNVVVIEPVNHPEGATQRFYYAPHIGHIMDEFIFTDEESYPITSSLYTLRGPTYIWPTDFD</sequence>
<dbReference type="AlphaFoldDB" id="A0A6I2GB40"/>
<evidence type="ECO:0000313" key="1">
    <source>
        <dbReference type="EMBL" id="MRI84970.1"/>
    </source>
</evidence>
<name>A0A6I2GB40_9LACT</name>
<comment type="caution">
    <text evidence="1">The sequence shown here is derived from an EMBL/GenBank/DDBJ whole genome shotgun (WGS) entry which is preliminary data.</text>
</comment>
<dbReference type="EMBL" id="WJQS01000002">
    <property type="protein sequence ID" value="MRI84970.1"/>
    <property type="molecule type" value="Genomic_DNA"/>
</dbReference>